<dbReference type="AlphaFoldDB" id="A0AB35K9K3"/>
<gene>
    <name evidence="1" type="ORF">OGZ38_01125</name>
</gene>
<reference evidence="1" key="2">
    <citation type="journal article" date="2023" name="Food Microbiol.">
        <title>Evaluation of the fermentation potential of lactic acid bacteria isolated from herbs, fruits and vegetables as starter cultures in nut-based milk alternatives.</title>
        <authorList>
            <person name="Huang W."/>
            <person name="Dong A."/>
            <person name="Pham H.T."/>
            <person name="Zhou C."/>
            <person name="Huo Z."/>
            <person name="Watjen A.P."/>
            <person name="Prakash S."/>
            <person name="Bang-Berthelsen C.H."/>
            <person name="Turner M.S."/>
        </authorList>
    </citation>
    <scope>NUCLEOTIDE SEQUENCE</scope>
    <source>
        <strain evidence="1">593</strain>
    </source>
</reference>
<dbReference type="RefSeq" id="WP_278199754.1">
    <property type="nucleotide sequence ID" value="NZ_JAOWLO010000001.1"/>
</dbReference>
<name>A0AB35K9K3_9LACT</name>
<proteinExistence type="predicted"/>
<comment type="caution">
    <text evidence="1">The sequence shown here is derived from an EMBL/GenBank/DDBJ whole genome shotgun (WGS) entry which is preliminary data.</text>
</comment>
<dbReference type="EMBL" id="JAOWLO010000001">
    <property type="protein sequence ID" value="MDG5047747.1"/>
    <property type="molecule type" value="Genomic_DNA"/>
</dbReference>
<sequence length="287" mass="33737">MKKIFDTLYVKDVKISESKLQIELENIVKIDGVVWRFYKRNYEQYPRAVRYYDLGIGSQDDLHKVIYINDFGNIGFKIVPQIILDTFDRRLPINVELTDISTEFSSIDIKVSLEWPNELWKAEGKVVPFITELNSSTENKIYAVESVSKIKEKEGKINAKFSGLSNLRKDKDYAFGIEIEIKNYRYSLLTTRVSKKLFYNFYPFFRGINLIPEDTIEFKFTRNTAITICRKISFIETGMSPTFANEFESVKFLSRVEKEYLDEAYKTLENEWIKQAAYHNFLGRGNK</sequence>
<protein>
    <submittedName>
        <fullName evidence="1">Uncharacterized protein</fullName>
    </submittedName>
</protein>
<evidence type="ECO:0000313" key="1">
    <source>
        <dbReference type="EMBL" id="MDG5047747.1"/>
    </source>
</evidence>
<reference evidence="1" key="1">
    <citation type="submission" date="2022-10" db="EMBL/GenBank/DDBJ databases">
        <authorList>
            <person name="Turner M.S."/>
            <person name="Huang W."/>
        </authorList>
    </citation>
    <scope>NUCLEOTIDE SEQUENCE</scope>
    <source>
        <strain evidence="1">593</strain>
    </source>
</reference>
<dbReference type="Proteomes" id="UP001152820">
    <property type="component" value="Unassembled WGS sequence"/>
</dbReference>
<evidence type="ECO:0000313" key="2">
    <source>
        <dbReference type="Proteomes" id="UP001152820"/>
    </source>
</evidence>
<organism evidence="1 2">
    <name type="scientific">Lactococcus lactis</name>
    <dbReference type="NCBI Taxonomy" id="1358"/>
    <lineage>
        <taxon>Bacteria</taxon>
        <taxon>Bacillati</taxon>
        <taxon>Bacillota</taxon>
        <taxon>Bacilli</taxon>
        <taxon>Lactobacillales</taxon>
        <taxon>Streptococcaceae</taxon>
        <taxon>Lactococcus</taxon>
    </lineage>
</organism>
<accession>A0AB35K9K3</accession>